<feature type="coiled-coil region" evidence="1">
    <location>
        <begin position="25"/>
        <end position="56"/>
    </location>
</feature>
<keyword evidence="3" id="KW-1185">Reference proteome</keyword>
<feature type="non-terminal residue" evidence="2">
    <location>
        <position position="619"/>
    </location>
</feature>
<dbReference type="AlphaFoldDB" id="A0A9W8JGC8"/>
<evidence type="ECO:0000256" key="1">
    <source>
        <dbReference type="SAM" id="Coils"/>
    </source>
</evidence>
<sequence length="619" mass="70023">MLSVSPFAQHLHTNYAPSHSELNPLRSLVDERQKLVDALEREIEELAKRRDEHAKFVKEHSALLSPIRRVPNDILSLIFLACLPHNLSPQRLTELSAAHPALVVSHVCQRWRQLSLSTPLLWTFIDIHIPRLPDPRDYQVDHIMVRWGAQMQAIYEMAQFWISRSTSCPLTVAFSGGLSFPHYANFAEEIVFTARQRMSSIVDVICDVSDRWKSVYLSLEMGNDDPAVARFFQIPSEDIPILENLYTNLFTELSQEERVLDMTMGGELVKAPSLRRLAVGRLRLSPLSLPINWANITEISLGAPAYQPDPSFPLSLLSVCFNLTRCSLDFRATHQALPDLSIAPSSNWGMCLLPRLRTLEVRGSEPPVWFASYLDLPSLQELILLCPSRHPVKDFEEGDSGAIELIRRFGDCLTDVTIDSWCLNESRLTHVLEQLPNVVSLRLVGALRFQPQIHARILDSVLDSLTPKYDDGEDGKNSGVRVHLGNGFRRAFCCPKLEKFGYRFNHSVGFSEEALIRFIASRRGSTKSGPGLRPNVQRLNSVVVSYPTRKPNKTIREVLEEMDNVDLQDMILITTYDTPVRQWVVSRMTEDEPKFGSCGYNDYLSIVGQLGPTLGGWVL</sequence>
<reference evidence="2" key="1">
    <citation type="submission" date="2022-06" db="EMBL/GenBank/DDBJ databases">
        <title>Genome Sequence of Candolleomyces eurysporus.</title>
        <authorList>
            <person name="Buettner E."/>
        </authorList>
    </citation>
    <scope>NUCLEOTIDE SEQUENCE</scope>
    <source>
        <strain evidence="2">VTCC 930004</strain>
    </source>
</reference>
<dbReference type="OrthoDB" id="3365698at2759"/>
<name>A0A9W8JGC8_9AGAR</name>
<evidence type="ECO:0008006" key="4">
    <source>
        <dbReference type="Google" id="ProtNLM"/>
    </source>
</evidence>
<gene>
    <name evidence="2" type="ORF">H1R20_g6783</name>
</gene>
<protein>
    <recommendedName>
        <fullName evidence="4">F-box domain-containing protein</fullName>
    </recommendedName>
</protein>
<organism evidence="2 3">
    <name type="scientific">Candolleomyces eurysporus</name>
    <dbReference type="NCBI Taxonomy" id="2828524"/>
    <lineage>
        <taxon>Eukaryota</taxon>
        <taxon>Fungi</taxon>
        <taxon>Dikarya</taxon>
        <taxon>Basidiomycota</taxon>
        <taxon>Agaricomycotina</taxon>
        <taxon>Agaricomycetes</taxon>
        <taxon>Agaricomycetidae</taxon>
        <taxon>Agaricales</taxon>
        <taxon>Agaricineae</taxon>
        <taxon>Psathyrellaceae</taxon>
        <taxon>Candolleomyces</taxon>
    </lineage>
</organism>
<comment type="caution">
    <text evidence="2">The sequence shown here is derived from an EMBL/GenBank/DDBJ whole genome shotgun (WGS) entry which is preliminary data.</text>
</comment>
<keyword evidence="1" id="KW-0175">Coiled coil</keyword>
<dbReference type="Proteomes" id="UP001140091">
    <property type="component" value="Unassembled WGS sequence"/>
</dbReference>
<evidence type="ECO:0000313" key="2">
    <source>
        <dbReference type="EMBL" id="KAJ2930325.1"/>
    </source>
</evidence>
<dbReference type="Gene3D" id="1.20.1280.50">
    <property type="match status" value="1"/>
</dbReference>
<dbReference type="EMBL" id="JANBPK010000845">
    <property type="protein sequence ID" value="KAJ2930325.1"/>
    <property type="molecule type" value="Genomic_DNA"/>
</dbReference>
<proteinExistence type="predicted"/>
<evidence type="ECO:0000313" key="3">
    <source>
        <dbReference type="Proteomes" id="UP001140091"/>
    </source>
</evidence>
<accession>A0A9W8JGC8</accession>